<dbReference type="AlphaFoldDB" id="A0A4Y2AVC2"/>
<dbReference type="PANTHER" id="PTHR46060">
    <property type="entry name" value="MARINER MOS1 TRANSPOSASE-LIKE PROTEIN"/>
    <property type="match status" value="1"/>
</dbReference>
<evidence type="ECO:0000313" key="1">
    <source>
        <dbReference type="EMBL" id="GBL84001.1"/>
    </source>
</evidence>
<dbReference type="InterPro" id="IPR052709">
    <property type="entry name" value="Transposase-MT_Hybrid"/>
</dbReference>
<evidence type="ECO:0008006" key="3">
    <source>
        <dbReference type="Google" id="ProtNLM"/>
    </source>
</evidence>
<sequence length="92" mass="10425">MARRLETLSRLCHFSKVMRSIRCKRPGMLCDGDILLHDNARSHTALKTQAAKVQVGSLEYPYSQDLAPSAYFLFPKLKEHLSGTRFSLDSNV</sequence>
<dbReference type="GO" id="GO:0003676">
    <property type="term" value="F:nucleic acid binding"/>
    <property type="evidence" value="ECO:0007669"/>
    <property type="project" value="InterPro"/>
</dbReference>
<dbReference type="PANTHER" id="PTHR46060:SF1">
    <property type="entry name" value="MARINER MOS1 TRANSPOSASE-LIKE PROTEIN"/>
    <property type="match status" value="1"/>
</dbReference>
<dbReference type="Proteomes" id="UP000499080">
    <property type="component" value="Unassembled WGS sequence"/>
</dbReference>
<proteinExistence type="predicted"/>
<dbReference type="EMBL" id="BGPR01000035">
    <property type="protein sequence ID" value="GBL84001.1"/>
    <property type="molecule type" value="Genomic_DNA"/>
</dbReference>
<evidence type="ECO:0000313" key="2">
    <source>
        <dbReference type="Proteomes" id="UP000499080"/>
    </source>
</evidence>
<name>A0A4Y2AVC2_ARAVE</name>
<protein>
    <recommendedName>
        <fullName evidence="3">Mariner Mos1 transposase</fullName>
    </recommendedName>
</protein>
<reference evidence="1 2" key="1">
    <citation type="journal article" date="2019" name="Sci. Rep.">
        <title>Orb-weaving spider Araneus ventricosus genome elucidates the spidroin gene catalogue.</title>
        <authorList>
            <person name="Kono N."/>
            <person name="Nakamura H."/>
            <person name="Ohtoshi R."/>
            <person name="Moran D.A.P."/>
            <person name="Shinohara A."/>
            <person name="Yoshida Y."/>
            <person name="Fujiwara M."/>
            <person name="Mori M."/>
            <person name="Tomita M."/>
            <person name="Arakawa K."/>
        </authorList>
    </citation>
    <scope>NUCLEOTIDE SEQUENCE [LARGE SCALE GENOMIC DNA]</scope>
</reference>
<accession>A0A4Y2AVC2</accession>
<gene>
    <name evidence="1" type="ORF">AVEN_100867_1</name>
</gene>
<organism evidence="1 2">
    <name type="scientific">Araneus ventricosus</name>
    <name type="common">Orbweaver spider</name>
    <name type="synonym">Epeira ventricosa</name>
    <dbReference type="NCBI Taxonomy" id="182803"/>
    <lineage>
        <taxon>Eukaryota</taxon>
        <taxon>Metazoa</taxon>
        <taxon>Ecdysozoa</taxon>
        <taxon>Arthropoda</taxon>
        <taxon>Chelicerata</taxon>
        <taxon>Arachnida</taxon>
        <taxon>Araneae</taxon>
        <taxon>Araneomorphae</taxon>
        <taxon>Entelegynae</taxon>
        <taxon>Araneoidea</taxon>
        <taxon>Araneidae</taxon>
        <taxon>Araneus</taxon>
    </lineage>
</organism>
<comment type="caution">
    <text evidence="1">The sequence shown here is derived from an EMBL/GenBank/DDBJ whole genome shotgun (WGS) entry which is preliminary data.</text>
</comment>
<keyword evidence="2" id="KW-1185">Reference proteome</keyword>
<dbReference type="OrthoDB" id="6568111at2759"/>
<dbReference type="Gene3D" id="3.30.420.10">
    <property type="entry name" value="Ribonuclease H-like superfamily/Ribonuclease H"/>
    <property type="match status" value="1"/>
</dbReference>
<dbReference type="InterPro" id="IPR036397">
    <property type="entry name" value="RNaseH_sf"/>
</dbReference>